<proteinExistence type="inferred from homology"/>
<dbReference type="InterPro" id="IPR008264">
    <property type="entry name" value="Beta_glucanase"/>
</dbReference>
<evidence type="ECO:0000256" key="3">
    <source>
        <dbReference type="ARBA" id="ARBA00023295"/>
    </source>
</evidence>
<organism evidence="6 7">
    <name type="scientific">Gilvimarinus japonicus</name>
    <dbReference type="NCBI Taxonomy" id="1796469"/>
    <lineage>
        <taxon>Bacteria</taxon>
        <taxon>Pseudomonadati</taxon>
        <taxon>Pseudomonadota</taxon>
        <taxon>Gammaproteobacteria</taxon>
        <taxon>Cellvibrionales</taxon>
        <taxon>Cellvibrionaceae</taxon>
        <taxon>Gilvimarinus</taxon>
    </lineage>
</organism>
<protein>
    <submittedName>
        <fullName evidence="6">Family 16 glycosylhydrolase</fullName>
    </submittedName>
</protein>
<keyword evidence="7" id="KW-1185">Reference proteome</keyword>
<accession>A0ABV7HTX6</accession>
<dbReference type="Proteomes" id="UP001595548">
    <property type="component" value="Unassembled WGS sequence"/>
</dbReference>
<evidence type="ECO:0000256" key="4">
    <source>
        <dbReference type="SAM" id="SignalP"/>
    </source>
</evidence>
<reference evidence="7" key="1">
    <citation type="journal article" date="2019" name="Int. J. Syst. Evol. Microbiol.">
        <title>The Global Catalogue of Microorganisms (GCM) 10K type strain sequencing project: providing services to taxonomists for standard genome sequencing and annotation.</title>
        <authorList>
            <consortium name="The Broad Institute Genomics Platform"/>
            <consortium name="The Broad Institute Genome Sequencing Center for Infectious Disease"/>
            <person name="Wu L."/>
            <person name="Ma J."/>
        </authorList>
    </citation>
    <scope>NUCLEOTIDE SEQUENCE [LARGE SCALE GENOMIC DNA]</scope>
    <source>
        <strain evidence="7">KCTC 52141</strain>
    </source>
</reference>
<name>A0ABV7HTX6_9GAMM</name>
<feature type="domain" description="GH16" evidence="5">
    <location>
        <begin position="11"/>
        <end position="258"/>
    </location>
</feature>
<keyword evidence="2" id="KW-0378">Hydrolase</keyword>
<evidence type="ECO:0000256" key="2">
    <source>
        <dbReference type="ARBA" id="ARBA00022801"/>
    </source>
</evidence>
<dbReference type="InterPro" id="IPR013320">
    <property type="entry name" value="ConA-like_dom_sf"/>
</dbReference>
<evidence type="ECO:0000259" key="5">
    <source>
        <dbReference type="PROSITE" id="PS51762"/>
    </source>
</evidence>
<evidence type="ECO:0000313" key="7">
    <source>
        <dbReference type="Proteomes" id="UP001595548"/>
    </source>
</evidence>
<feature type="chain" id="PRO_5047499513" evidence="4">
    <location>
        <begin position="27"/>
        <end position="264"/>
    </location>
</feature>
<keyword evidence="3" id="KW-0326">Glycosidase</keyword>
<dbReference type="RefSeq" id="WP_339617842.1">
    <property type="nucleotide sequence ID" value="NZ_AP031500.1"/>
</dbReference>
<dbReference type="Pfam" id="PF00722">
    <property type="entry name" value="Glyco_hydro_16"/>
    <property type="match status" value="1"/>
</dbReference>
<evidence type="ECO:0000256" key="1">
    <source>
        <dbReference type="ARBA" id="ARBA00006865"/>
    </source>
</evidence>
<dbReference type="PROSITE" id="PS51762">
    <property type="entry name" value="GH16_2"/>
    <property type="match status" value="1"/>
</dbReference>
<keyword evidence="4" id="KW-0732">Signal</keyword>
<feature type="signal peptide" evidence="4">
    <location>
        <begin position="1"/>
        <end position="26"/>
    </location>
</feature>
<dbReference type="Gene3D" id="2.60.120.200">
    <property type="match status" value="1"/>
</dbReference>
<sequence length="264" mass="29907">MLQNIYRSIALTTAGIALLASTHASAQSGYFKDDFSWGFNSSIWQARSGSNGTPFGCTFDPSMINPSSHGITLSVTPGQCAELRTNQNLGYGKIQGSLKTGNAPGTVASIFTYTSWYDTPGRPWQEIDIEFLPSLGNVVHTNVIYQPQGGTYESWEQDIDLGQYGLNITQDLVTIGFDWSSWKIEWYVYDAWGNQQVIRTLYKDNGDGYVANNEIPQYAWPQDPTRIMLNHWHGDNSASGMYFPQEYFWENTWAYYDYLEYVPH</sequence>
<dbReference type="InterPro" id="IPR000757">
    <property type="entry name" value="Beta-glucanase-like"/>
</dbReference>
<evidence type="ECO:0000313" key="6">
    <source>
        <dbReference type="EMBL" id="MFC3155995.1"/>
    </source>
</evidence>
<dbReference type="PRINTS" id="PR00737">
    <property type="entry name" value="GLHYDRLASE16"/>
</dbReference>
<dbReference type="EMBL" id="JBHRTL010000008">
    <property type="protein sequence ID" value="MFC3155995.1"/>
    <property type="molecule type" value="Genomic_DNA"/>
</dbReference>
<comment type="caution">
    <text evidence="6">The sequence shown here is derived from an EMBL/GenBank/DDBJ whole genome shotgun (WGS) entry which is preliminary data.</text>
</comment>
<comment type="similarity">
    <text evidence="1">Belongs to the glycosyl hydrolase 16 family.</text>
</comment>
<gene>
    <name evidence="6" type="ORF">ACFOEB_12345</name>
</gene>
<dbReference type="SUPFAM" id="SSF49899">
    <property type="entry name" value="Concanavalin A-like lectins/glucanases"/>
    <property type="match status" value="1"/>
</dbReference>